<proteinExistence type="predicted"/>
<dbReference type="Gene3D" id="3.40.47.10">
    <property type="match status" value="1"/>
</dbReference>
<dbReference type="InterPro" id="IPR016039">
    <property type="entry name" value="Thiolase-like"/>
</dbReference>
<dbReference type="PANTHER" id="PTHR42870">
    <property type="entry name" value="ACETYL-COA C-ACETYLTRANSFERASE"/>
    <property type="match status" value="1"/>
</dbReference>
<protein>
    <recommendedName>
        <fullName evidence="1">Thiolase C-terminal domain-containing protein</fullName>
    </recommendedName>
</protein>
<reference evidence="2 3" key="1">
    <citation type="submission" date="2024-09" db="EMBL/GenBank/DDBJ databases">
        <title>The Natural Products Discovery Center: Release of the First 8490 Sequenced Strains for Exploring Actinobacteria Biosynthetic Diversity.</title>
        <authorList>
            <person name="Kalkreuter E."/>
            <person name="Kautsar S.A."/>
            <person name="Yang D."/>
            <person name="Bader C.D."/>
            <person name="Teijaro C.N."/>
            <person name="Fluegel L."/>
            <person name="Davis C.M."/>
            <person name="Simpson J.R."/>
            <person name="Lauterbach L."/>
            <person name="Steele A.D."/>
            <person name="Gui C."/>
            <person name="Meng S."/>
            <person name="Li G."/>
            <person name="Viehrig K."/>
            <person name="Ye F."/>
            <person name="Su P."/>
            <person name="Kiefer A.F."/>
            <person name="Nichols A."/>
            <person name="Cepeda A.J."/>
            <person name="Yan W."/>
            <person name="Fan B."/>
            <person name="Jiang Y."/>
            <person name="Adhikari A."/>
            <person name="Zheng C.-J."/>
            <person name="Schuster L."/>
            <person name="Cowan T.M."/>
            <person name="Smanski M.J."/>
            <person name="Chevrette M.G."/>
            <person name="De Carvalho L.P.S."/>
            <person name="Shen B."/>
        </authorList>
    </citation>
    <scope>NUCLEOTIDE SEQUENCE [LARGE SCALE GENOMIC DNA]</scope>
    <source>
        <strain evidence="2 3">NPDC060353</strain>
    </source>
</reference>
<dbReference type="Proteomes" id="UP001598673">
    <property type="component" value="Unassembled WGS sequence"/>
</dbReference>
<accession>A0ABW6G138</accession>
<dbReference type="EMBL" id="JBHXCV010000003">
    <property type="protein sequence ID" value="MFD6792913.1"/>
    <property type="molecule type" value="Genomic_DNA"/>
</dbReference>
<dbReference type="RefSeq" id="WP_258937666.1">
    <property type="nucleotide sequence ID" value="NZ_JANBBF010000012.1"/>
</dbReference>
<dbReference type="SUPFAM" id="SSF53901">
    <property type="entry name" value="Thiolase-like"/>
    <property type="match status" value="1"/>
</dbReference>
<organism evidence="2 3">
    <name type="scientific">Prauserella salsuginis</name>
    <dbReference type="NCBI Taxonomy" id="387889"/>
    <lineage>
        <taxon>Bacteria</taxon>
        <taxon>Bacillati</taxon>
        <taxon>Actinomycetota</taxon>
        <taxon>Actinomycetes</taxon>
        <taxon>Pseudonocardiales</taxon>
        <taxon>Pseudonocardiaceae</taxon>
        <taxon>Prauserella</taxon>
        <taxon>Prauserella salsuginis group</taxon>
    </lineage>
</organism>
<evidence type="ECO:0000259" key="1">
    <source>
        <dbReference type="Pfam" id="PF22691"/>
    </source>
</evidence>
<dbReference type="Pfam" id="PF22691">
    <property type="entry name" value="Thiolase_C_1"/>
    <property type="match status" value="1"/>
</dbReference>
<evidence type="ECO:0000313" key="2">
    <source>
        <dbReference type="EMBL" id="MFD6792913.1"/>
    </source>
</evidence>
<sequence length="183" mass="18479">MTLSGGCAVTGASVLAARRTTPGQTTLGLIGRLAAAAVADAGLEPAEVDDVLSPELTATPLAAAISDVCDMSGTSVGDIDLFALYDCYSIMPALTFEDAGLCAKGEVGPWLLEQDFSHTGNVPTNTHGGQADLAGGMSHLVEAVRQLRGEGGPRQVPDAELALVTGNGATLGEEVALVMGAER</sequence>
<feature type="domain" description="Thiolase C-terminal" evidence="1">
    <location>
        <begin position="54"/>
        <end position="180"/>
    </location>
</feature>
<evidence type="ECO:0000313" key="3">
    <source>
        <dbReference type="Proteomes" id="UP001598673"/>
    </source>
</evidence>
<gene>
    <name evidence="2" type="ORF">ACFWGY_06215</name>
</gene>
<dbReference type="PANTHER" id="PTHR42870:SF1">
    <property type="entry name" value="NON-SPECIFIC LIPID-TRANSFER PROTEIN-LIKE 2"/>
    <property type="match status" value="1"/>
</dbReference>
<name>A0ABW6G138_9PSEU</name>
<comment type="caution">
    <text evidence="2">The sequence shown here is derived from an EMBL/GenBank/DDBJ whole genome shotgun (WGS) entry which is preliminary data.</text>
</comment>
<keyword evidence="3" id="KW-1185">Reference proteome</keyword>
<dbReference type="InterPro" id="IPR055140">
    <property type="entry name" value="Thiolase_C_2"/>
</dbReference>